<sequence length="92" mass="10250">MITSTKYSTSLLILFLALVLSSCNHDYKTTQARIVERRDVGNGKIRLSYIFKTERTTIAGVKVVDASMIVPLDSCAVEYKVSNPLDNNLKLP</sequence>
<gene>
    <name evidence="2" type="ORF">DI598_00185</name>
</gene>
<keyword evidence="1" id="KW-0732">Signal</keyword>
<dbReference type="EMBL" id="QFOI01000001">
    <property type="protein sequence ID" value="PZP52683.1"/>
    <property type="molecule type" value="Genomic_DNA"/>
</dbReference>
<feature type="chain" id="PRO_5016013910" evidence="1">
    <location>
        <begin position="27"/>
        <end position="92"/>
    </location>
</feature>
<dbReference type="Proteomes" id="UP000249645">
    <property type="component" value="Unassembled WGS sequence"/>
</dbReference>
<accession>A0A2W5FCJ5</accession>
<name>A0A2W5FCJ5_9SPHI</name>
<dbReference type="AlphaFoldDB" id="A0A2W5FCJ5"/>
<evidence type="ECO:0000313" key="3">
    <source>
        <dbReference type="Proteomes" id="UP000249645"/>
    </source>
</evidence>
<evidence type="ECO:0000313" key="2">
    <source>
        <dbReference type="EMBL" id="PZP52683.1"/>
    </source>
</evidence>
<protein>
    <submittedName>
        <fullName evidence="2">Uncharacterized protein</fullName>
    </submittedName>
</protein>
<comment type="caution">
    <text evidence="2">The sequence shown here is derived from an EMBL/GenBank/DDBJ whole genome shotgun (WGS) entry which is preliminary data.</text>
</comment>
<dbReference type="PROSITE" id="PS51257">
    <property type="entry name" value="PROKAR_LIPOPROTEIN"/>
    <property type="match status" value="1"/>
</dbReference>
<organism evidence="2 3">
    <name type="scientific">Pseudopedobacter saltans</name>
    <dbReference type="NCBI Taxonomy" id="151895"/>
    <lineage>
        <taxon>Bacteria</taxon>
        <taxon>Pseudomonadati</taxon>
        <taxon>Bacteroidota</taxon>
        <taxon>Sphingobacteriia</taxon>
        <taxon>Sphingobacteriales</taxon>
        <taxon>Sphingobacteriaceae</taxon>
        <taxon>Pseudopedobacter</taxon>
    </lineage>
</organism>
<evidence type="ECO:0000256" key="1">
    <source>
        <dbReference type="SAM" id="SignalP"/>
    </source>
</evidence>
<reference evidence="2 3" key="1">
    <citation type="submission" date="2017-11" db="EMBL/GenBank/DDBJ databases">
        <title>Infants hospitalized years apart are colonized by the same room-sourced microbial strains.</title>
        <authorList>
            <person name="Brooks B."/>
            <person name="Olm M.R."/>
            <person name="Firek B.A."/>
            <person name="Baker R."/>
            <person name="Thomas B.C."/>
            <person name="Morowitz M.J."/>
            <person name="Banfield J.F."/>
        </authorList>
    </citation>
    <scope>NUCLEOTIDE SEQUENCE [LARGE SCALE GENOMIC DNA]</scope>
    <source>
        <strain evidence="2">S2_009_000_R2_76</strain>
    </source>
</reference>
<feature type="signal peptide" evidence="1">
    <location>
        <begin position="1"/>
        <end position="26"/>
    </location>
</feature>
<proteinExistence type="predicted"/>